<evidence type="ECO:0000256" key="4">
    <source>
        <dbReference type="ARBA" id="ARBA00022840"/>
    </source>
</evidence>
<name>A0A914CWY4_9BILA</name>
<evidence type="ECO:0000256" key="1">
    <source>
        <dbReference type="ARBA" id="ARBA00022679"/>
    </source>
</evidence>
<accession>A0A914CWY4</accession>
<dbReference type="WBParaSite" id="ACRNAN_scaffold15740.g24093.t1">
    <property type="protein sequence ID" value="ACRNAN_scaffold15740.g24093.t1"/>
    <property type="gene ID" value="ACRNAN_scaffold15740.g24093"/>
</dbReference>
<evidence type="ECO:0000256" key="5">
    <source>
        <dbReference type="ARBA" id="ARBA00038035"/>
    </source>
</evidence>
<evidence type="ECO:0000256" key="2">
    <source>
        <dbReference type="ARBA" id="ARBA00022741"/>
    </source>
</evidence>
<proteinExistence type="inferred from homology"/>
<dbReference type="SMART" id="SM00220">
    <property type="entry name" value="S_TKc"/>
    <property type="match status" value="1"/>
</dbReference>
<protein>
    <recommendedName>
        <fullName evidence="6">mitogen-activated protein kinase kinase</fullName>
        <ecNumber evidence="6">2.7.12.2</ecNumber>
    </recommendedName>
</protein>
<dbReference type="GO" id="GO:0005524">
    <property type="term" value="F:ATP binding"/>
    <property type="evidence" value="ECO:0007669"/>
    <property type="project" value="UniProtKB-KW"/>
</dbReference>
<dbReference type="PROSITE" id="PS00108">
    <property type="entry name" value="PROTEIN_KINASE_ST"/>
    <property type="match status" value="1"/>
</dbReference>
<feature type="compositionally biased region" description="Basic and acidic residues" evidence="7">
    <location>
        <begin position="388"/>
        <end position="402"/>
    </location>
</feature>
<feature type="region of interest" description="Disordered" evidence="7">
    <location>
        <begin position="210"/>
        <end position="233"/>
    </location>
</feature>
<dbReference type="Gene3D" id="1.10.510.10">
    <property type="entry name" value="Transferase(Phosphotransferase) domain 1"/>
    <property type="match status" value="1"/>
</dbReference>
<evidence type="ECO:0000256" key="7">
    <source>
        <dbReference type="SAM" id="MobiDB-lite"/>
    </source>
</evidence>
<dbReference type="AlphaFoldDB" id="A0A914CWY4"/>
<dbReference type="EC" id="2.7.12.2" evidence="6"/>
<dbReference type="PROSITE" id="PS50011">
    <property type="entry name" value="PROTEIN_KINASE_DOM"/>
    <property type="match status" value="1"/>
</dbReference>
<dbReference type="GO" id="GO:0051403">
    <property type="term" value="P:stress-activated MAPK cascade"/>
    <property type="evidence" value="ECO:0007669"/>
    <property type="project" value="TreeGrafter"/>
</dbReference>
<keyword evidence="1" id="KW-0808">Transferase</keyword>
<feature type="compositionally biased region" description="Polar residues" evidence="7">
    <location>
        <begin position="224"/>
        <end position="233"/>
    </location>
</feature>
<dbReference type="SUPFAM" id="SSF56112">
    <property type="entry name" value="Protein kinase-like (PK-like)"/>
    <property type="match status" value="1"/>
</dbReference>
<reference evidence="10" key="1">
    <citation type="submission" date="2022-11" db="UniProtKB">
        <authorList>
            <consortium name="WormBaseParasite"/>
        </authorList>
    </citation>
    <scope>IDENTIFICATION</scope>
</reference>
<dbReference type="Pfam" id="PF00069">
    <property type="entry name" value="Pkinase"/>
    <property type="match status" value="1"/>
</dbReference>
<dbReference type="Proteomes" id="UP000887540">
    <property type="component" value="Unplaced"/>
</dbReference>
<evidence type="ECO:0000259" key="8">
    <source>
        <dbReference type="PROSITE" id="PS50011"/>
    </source>
</evidence>
<evidence type="ECO:0000313" key="10">
    <source>
        <dbReference type="WBParaSite" id="ACRNAN_scaffold15740.g24093.t1"/>
    </source>
</evidence>
<dbReference type="InterPro" id="IPR011009">
    <property type="entry name" value="Kinase-like_dom_sf"/>
</dbReference>
<dbReference type="PANTHER" id="PTHR48013:SF30">
    <property type="entry name" value="STE20-RELATED KINASE ADAPTER PROTEIN STRD-1"/>
    <property type="match status" value="1"/>
</dbReference>
<evidence type="ECO:0000256" key="6">
    <source>
        <dbReference type="ARBA" id="ARBA00038999"/>
    </source>
</evidence>
<dbReference type="PANTHER" id="PTHR48013">
    <property type="entry name" value="DUAL SPECIFICITY MITOGEN-ACTIVATED PROTEIN KINASE KINASE 5-RELATED"/>
    <property type="match status" value="1"/>
</dbReference>
<dbReference type="GO" id="GO:0004708">
    <property type="term" value="F:MAP kinase kinase activity"/>
    <property type="evidence" value="ECO:0007669"/>
    <property type="project" value="UniProtKB-EC"/>
</dbReference>
<keyword evidence="2" id="KW-0547">Nucleotide-binding</keyword>
<sequence>MDFSLEDVYLSYGDQKRPFPEIFLKDIASCIVDGLMDLHNSKIMHRDIKPRNILLNKNGYLKICDFGISKIMEEEITSTINVGTIPYWAPERFNPDPNINGYTYATDIWSTGITLLEVALLQNPFEEIKNLLNELSIKLPNPGYIQGFIKPLEDLYSENMINFIKECLNTNPSTRLPAKDLRCKFYQFSFSKDYEERRKNIEVHVKEIPPKIDDNTPRNDGSKKNTLSSITQEGNVAEMPTQEVLYPDLDLFNLFGEKFNLNEHQVEIDREKHKLAIEYDNKIREKKIILKELDQVVERLIQSKATMLTEEEARKQYISCLDKEIEEKQKFLIKINENLNQNSLKDIQIKIDLRNAKLASLDDEIKQKTIGNLQEELERQNAELLQYRSRDPDKDDRSDEPSTSKFFHMPLPHRSNKFFVSL</sequence>
<keyword evidence="4" id="KW-0067">ATP-binding</keyword>
<evidence type="ECO:0000256" key="3">
    <source>
        <dbReference type="ARBA" id="ARBA00022777"/>
    </source>
</evidence>
<keyword evidence="9" id="KW-1185">Reference proteome</keyword>
<dbReference type="InterPro" id="IPR000719">
    <property type="entry name" value="Prot_kinase_dom"/>
</dbReference>
<comment type="similarity">
    <text evidence="5">Belongs to the protein kinase superfamily. STE Ser/Thr protein kinase family. MAP kinase kinase subfamily.</text>
</comment>
<organism evidence="9 10">
    <name type="scientific">Acrobeloides nanus</name>
    <dbReference type="NCBI Taxonomy" id="290746"/>
    <lineage>
        <taxon>Eukaryota</taxon>
        <taxon>Metazoa</taxon>
        <taxon>Ecdysozoa</taxon>
        <taxon>Nematoda</taxon>
        <taxon>Chromadorea</taxon>
        <taxon>Rhabditida</taxon>
        <taxon>Tylenchina</taxon>
        <taxon>Cephalobomorpha</taxon>
        <taxon>Cephaloboidea</taxon>
        <taxon>Cephalobidae</taxon>
        <taxon>Acrobeloides</taxon>
    </lineage>
</organism>
<feature type="compositionally biased region" description="Basic and acidic residues" evidence="7">
    <location>
        <begin position="210"/>
        <end position="223"/>
    </location>
</feature>
<feature type="domain" description="Protein kinase" evidence="8">
    <location>
        <begin position="1"/>
        <end position="189"/>
    </location>
</feature>
<evidence type="ECO:0000313" key="9">
    <source>
        <dbReference type="Proteomes" id="UP000887540"/>
    </source>
</evidence>
<feature type="region of interest" description="Disordered" evidence="7">
    <location>
        <begin position="388"/>
        <end position="409"/>
    </location>
</feature>
<keyword evidence="3" id="KW-0418">Kinase</keyword>
<dbReference type="InterPro" id="IPR008271">
    <property type="entry name" value="Ser/Thr_kinase_AS"/>
</dbReference>